<reference evidence="2 3" key="1">
    <citation type="submission" date="2016-07" db="EMBL/GenBank/DDBJ databases">
        <title>Multiple horizontal gene transfer events from other fungi enriched the ability of initially mycotrophic Trichoderma (Ascomycota) to feed on dead plant biomass.</title>
        <authorList>
            <consortium name="DOE Joint Genome Institute"/>
            <person name="Aerts A."/>
            <person name="Atanasova L."/>
            <person name="Chenthamara K."/>
            <person name="Zhang J."/>
            <person name="Grujic M."/>
            <person name="Henrissat B."/>
            <person name="Kuo A."/>
            <person name="Salamov A."/>
            <person name="Lipzen A."/>
            <person name="Labutti K."/>
            <person name="Barry K."/>
            <person name="Miao Y."/>
            <person name="Rahimi M.J."/>
            <person name="Shen Q."/>
            <person name="Grigoriev I.V."/>
            <person name="Kubicek C.P."/>
            <person name="Druzhinina I.S."/>
        </authorList>
    </citation>
    <scope>NUCLEOTIDE SEQUENCE [LARGE SCALE GENOMIC DNA]</scope>
    <source>
        <strain evidence="2 3">CBS 433.97</strain>
    </source>
</reference>
<organism evidence="2 3">
    <name type="scientific">Trichoderma asperellum (strain ATCC 204424 / CBS 433.97 / NBRC 101777)</name>
    <dbReference type="NCBI Taxonomy" id="1042311"/>
    <lineage>
        <taxon>Eukaryota</taxon>
        <taxon>Fungi</taxon>
        <taxon>Dikarya</taxon>
        <taxon>Ascomycota</taxon>
        <taxon>Pezizomycotina</taxon>
        <taxon>Sordariomycetes</taxon>
        <taxon>Hypocreomycetidae</taxon>
        <taxon>Hypocreales</taxon>
        <taxon>Hypocreaceae</taxon>
        <taxon>Trichoderma</taxon>
    </lineage>
</organism>
<dbReference type="AlphaFoldDB" id="A0A2T3ZM25"/>
<keyword evidence="1" id="KW-1133">Transmembrane helix</keyword>
<keyword evidence="1" id="KW-0812">Transmembrane</keyword>
<evidence type="ECO:0000313" key="3">
    <source>
        <dbReference type="Proteomes" id="UP000240493"/>
    </source>
</evidence>
<feature type="transmembrane region" description="Helical" evidence="1">
    <location>
        <begin position="30"/>
        <end position="54"/>
    </location>
</feature>
<protein>
    <submittedName>
        <fullName evidence="2">Uncharacterized protein</fullName>
    </submittedName>
</protein>
<dbReference type="Proteomes" id="UP000240493">
    <property type="component" value="Unassembled WGS sequence"/>
</dbReference>
<proteinExistence type="predicted"/>
<keyword evidence="1" id="KW-0472">Membrane</keyword>
<gene>
    <name evidence="2" type="ORF">M441DRAFT_65478</name>
</gene>
<evidence type="ECO:0000313" key="2">
    <source>
        <dbReference type="EMBL" id="PTB45842.1"/>
    </source>
</evidence>
<dbReference type="EMBL" id="KZ679257">
    <property type="protein sequence ID" value="PTB45842.1"/>
    <property type="molecule type" value="Genomic_DNA"/>
</dbReference>
<evidence type="ECO:0000256" key="1">
    <source>
        <dbReference type="SAM" id="Phobius"/>
    </source>
</evidence>
<accession>A0A2T3ZM25</accession>
<keyword evidence="3" id="KW-1185">Reference proteome</keyword>
<sequence>MDRLPLHGLSLSPSPQSVLLSPQPRLCKNGHLVVITLSAAAAAAAAITAVTAASTPPTRSLMWRVREPWRRGARTAEAETPSGSNVMMLLVSPKFP</sequence>
<name>A0A2T3ZM25_TRIA4</name>